<proteinExistence type="predicted"/>
<keyword evidence="2" id="KW-1185">Reference proteome</keyword>
<evidence type="ECO:0000313" key="1">
    <source>
        <dbReference type="EMBL" id="KAF2131414.1"/>
    </source>
</evidence>
<dbReference type="GeneID" id="54402885"/>
<evidence type="ECO:0000313" key="2">
    <source>
        <dbReference type="Proteomes" id="UP000799771"/>
    </source>
</evidence>
<gene>
    <name evidence="1" type="ORF">P153DRAFT_195023</name>
</gene>
<dbReference type="RefSeq" id="XP_033525801.1">
    <property type="nucleotide sequence ID" value="XM_033662453.1"/>
</dbReference>
<name>A0A6A6AKH5_9PLEO</name>
<organism evidence="1 2">
    <name type="scientific">Dothidotthia symphoricarpi CBS 119687</name>
    <dbReference type="NCBI Taxonomy" id="1392245"/>
    <lineage>
        <taxon>Eukaryota</taxon>
        <taxon>Fungi</taxon>
        <taxon>Dikarya</taxon>
        <taxon>Ascomycota</taxon>
        <taxon>Pezizomycotina</taxon>
        <taxon>Dothideomycetes</taxon>
        <taxon>Pleosporomycetidae</taxon>
        <taxon>Pleosporales</taxon>
        <taxon>Dothidotthiaceae</taxon>
        <taxon>Dothidotthia</taxon>
    </lineage>
</organism>
<sequence length="68" mass="7463">MHVVHNPPLRTSPADTKHATSLRGARYTLSLAGEATGIWFDIWGMGRRELNARAAGCEVGVTRRWVCG</sequence>
<dbReference type="Proteomes" id="UP000799771">
    <property type="component" value="Unassembled WGS sequence"/>
</dbReference>
<reference evidence="1" key="1">
    <citation type="journal article" date="2020" name="Stud. Mycol.">
        <title>101 Dothideomycetes genomes: a test case for predicting lifestyles and emergence of pathogens.</title>
        <authorList>
            <person name="Haridas S."/>
            <person name="Albert R."/>
            <person name="Binder M."/>
            <person name="Bloem J."/>
            <person name="Labutti K."/>
            <person name="Salamov A."/>
            <person name="Andreopoulos B."/>
            <person name="Baker S."/>
            <person name="Barry K."/>
            <person name="Bills G."/>
            <person name="Bluhm B."/>
            <person name="Cannon C."/>
            <person name="Castanera R."/>
            <person name="Culley D."/>
            <person name="Daum C."/>
            <person name="Ezra D."/>
            <person name="Gonzalez J."/>
            <person name="Henrissat B."/>
            <person name="Kuo A."/>
            <person name="Liang C."/>
            <person name="Lipzen A."/>
            <person name="Lutzoni F."/>
            <person name="Magnuson J."/>
            <person name="Mondo S."/>
            <person name="Nolan M."/>
            <person name="Ohm R."/>
            <person name="Pangilinan J."/>
            <person name="Park H.-J."/>
            <person name="Ramirez L."/>
            <person name="Alfaro M."/>
            <person name="Sun H."/>
            <person name="Tritt A."/>
            <person name="Yoshinaga Y."/>
            <person name="Zwiers L.-H."/>
            <person name="Turgeon B."/>
            <person name="Goodwin S."/>
            <person name="Spatafora J."/>
            <person name="Crous P."/>
            <person name="Grigoriev I."/>
        </authorList>
    </citation>
    <scope>NUCLEOTIDE SEQUENCE</scope>
    <source>
        <strain evidence="1">CBS 119687</strain>
    </source>
</reference>
<protein>
    <submittedName>
        <fullName evidence="1">Uncharacterized protein</fullName>
    </submittedName>
</protein>
<dbReference type="EMBL" id="ML977502">
    <property type="protein sequence ID" value="KAF2131414.1"/>
    <property type="molecule type" value="Genomic_DNA"/>
</dbReference>
<dbReference type="AlphaFoldDB" id="A0A6A6AKH5"/>
<accession>A0A6A6AKH5</accession>